<evidence type="ECO:0000313" key="4">
    <source>
        <dbReference type="Proteomes" id="UP000663829"/>
    </source>
</evidence>
<dbReference type="Proteomes" id="UP000681722">
    <property type="component" value="Unassembled WGS sequence"/>
</dbReference>
<proteinExistence type="predicted"/>
<feature type="compositionally biased region" description="Basic and acidic residues" evidence="1">
    <location>
        <begin position="79"/>
        <end position="94"/>
    </location>
</feature>
<evidence type="ECO:0000256" key="1">
    <source>
        <dbReference type="SAM" id="MobiDB-lite"/>
    </source>
</evidence>
<evidence type="ECO:0000313" key="2">
    <source>
        <dbReference type="EMBL" id="CAF1502710.1"/>
    </source>
</evidence>
<reference evidence="2" key="1">
    <citation type="submission" date="2021-02" db="EMBL/GenBank/DDBJ databases">
        <authorList>
            <person name="Nowell W R."/>
        </authorList>
    </citation>
    <scope>NUCLEOTIDE SEQUENCE</scope>
</reference>
<protein>
    <submittedName>
        <fullName evidence="2">Uncharacterized protein</fullName>
    </submittedName>
</protein>
<gene>
    <name evidence="2" type="ORF">GPM918_LOCUS36758</name>
    <name evidence="3" type="ORF">SRO942_LOCUS37505</name>
</gene>
<feature type="region of interest" description="Disordered" evidence="1">
    <location>
        <begin position="73"/>
        <end position="119"/>
    </location>
</feature>
<dbReference type="EMBL" id="CAJNOQ010022556">
    <property type="protein sequence ID" value="CAF1502710.1"/>
    <property type="molecule type" value="Genomic_DNA"/>
</dbReference>
<dbReference type="Proteomes" id="UP000663829">
    <property type="component" value="Unassembled WGS sequence"/>
</dbReference>
<evidence type="ECO:0000313" key="3">
    <source>
        <dbReference type="EMBL" id="CAF4364267.1"/>
    </source>
</evidence>
<comment type="caution">
    <text evidence="2">The sequence shown here is derived from an EMBL/GenBank/DDBJ whole genome shotgun (WGS) entry which is preliminary data.</text>
</comment>
<name>A0A815TEK8_9BILA</name>
<dbReference type="EMBL" id="CAJOBC010088075">
    <property type="protein sequence ID" value="CAF4364267.1"/>
    <property type="molecule type" value="Genomic_DNA"/>
</dbReference>
<dbReference type="AlphaFoldDB" id="A0A815TEK8"/>
<organism evidence="2 4">
    <name type="scientific">Didymodactylos carnosus</name>
    <dbReference type="NCBI Taxonomy" id="1234261"/>
    <lineage>
        <taxon>Eukaryota</taxon>
        <taxon>Metazoa</taxon>
        <taxon>Spiralia</taxon>
        <taxon>Gnathifera</taxon>
        <taxon>Rotifera</taxon>
        <taxon>Eurotatoria</taxon>
        <taxon>Bdelloidea</taxon>
        <taxon>Philodinida</taxon>
        <taxon>Philodinidae</taxon>
        <taxon>Didymodactylos</taxon>
    </lineage>
</organism>
<keyword evidence="4" id="KW-1185">Reference proteome</keyword>
<accession>A0A815TEK8</accession>
<sequence length="119" mass="13631">MHNKLPSTPKQLAECYVADTHYRDVGNDIKKFRTSFSAVIGSFCRNTRGVNRQKDLSHASAAKNLNDIKRSSLQSLSLNDKENKNDNIQNKDEINLGYVQQKIKNNRDNKEEDDDGYEI</sequence>